<accession>A0A367INW2</accession>
<dbReference type="GO" id="GO:1990811">
    <property type="term" value="C:MWP complex"/>
    <property type="evidence" value="ECO:0007669"/>
    <property type="project" value="TreeGrafter"/>
</dbReference>
<dbReference type="InterPro" id="IPR015943">
    <property type="entry name" value="WD40/YVTN_repeat-like_dom_sf"/>
</dbReference>
<gene>
    <name evidence="1" type="primary">WRAP73</name>
    <name evidence="1" type="ORF">CU098_007087</name>
</gene>
<dbReference type="PANTHER" id="PTHR16220">
    <property type="entry name" value="WD REPEAT PROTEIN 8-RELATED"/>
    <property type="match status" value="1"/>
</dbReference>
<feature type="non-terminal residue" evidence="1">
    <location>
        <position position="171"/>
    </location>
</feature>
<keyword evidence="2" id="KW-1185">Reference proteome</keyword>
<dbReference type="InterPro" id="IPR052778">
    <property type="entry name" value="Centrosome-WD_assoc"/>
</dbReference>
<proteinExistence type="predicted"/>
<dbReference type="AlphaFoldDB" id="A0A367INW2"/>
<dbReference type="STRING" id="4846.A0A367INW2"/>
<dbReference type="GO" id="GO:1990810">
    <property type="term" value="P:microtubule anchoring at mitotic spindle pole body"/>
    <property type="evidence" value="ECO:0007669"/>
    <property type="project" value="TreeGrafter"/>
</dbReference>
<dbReference type="GO" id="GO:0005815">
    <property type="term" value="C:microtubule organizing center"/>
    <property type="evidence" value="ECO:0007669"/>
    <property type="project" value="TreeGrafter"/>
</dbReference>
<dbReference type="PANTHER" id="PTHR16220:SF0">
    <property type="entry name" value="WD REPEAT-CONTAINING PROTEIN WRAP73"/>
    <property type="match status" value="1"/>
</dbReference>
<dbReference type="EMBL" id="PJQM01006627">
    <property type="protein sequence ID" value="RCH79368.1"/>
    <property type="molecule type" value="Genomic_DNA"/>
</dbReference>
<dbReference type="Proteomes" id="UP000253551">
    <property type="component" value="Unassembled WGS sequence"/>
</dbReference>
<organism evidence="1 2">
    <name type="scientific">Rhizopus stolonifer</name>
    <name type="common">Rhizopus nigricans</name>
    <dbReference type="NCBI Taxonomy" id="4846"/>
    <lineage>
        <taxon>Eukaryota</taxon>
        <taxon>Fungi</taxon>
        <taxon>Fungi incertae sedis</taxon>
        <taxon>Mucoromycota</taxon>
        <taxon>Mucoromycotina</taxon>
        <taxon>Mucoromycetes</taxon>
        <taxon>Mucorales</taxon>
        <taxon>Mucorineae</taxon>
        <taxon>Rhizopodaceae</taxon>
        <taxon>Rhizopus</taxon>
    </lineage>
</organism>
<name>A0A367INW2_RHIST</name>
<dbReference type="OrthoDB" id="308690at2759"/>
<evidence type="ECO:0000313" key="2">
    <source>
        <dbReference type="Proteomes" id="UP000253551"/>
    </source>
</evidence>
<dbReference type="SUPFAM" id="SSF82171">
    <property type="entry name" value="DPP6 N-terminal domain-like"/>
    <property type="match status" value="1"/>
</dbReference>
<dbReference type="Gene3D" id="2.130.10.10">
    <property type="entry name" value="YVTN repeat-like/Quinoprotein amine dehydrogenase"/>
    <property type="match status" value="1"/>
</dbReference>
<reference evidence="1 2" key="1">
    <citation type="journal article" date="2018" name="G3 (Bethesda)">
        <title>Phylogenetic and Phylogenomic Definition of Rhizopus Species.</title>
        <authorList>
            <person name="Gryganskyi A.P."/>
            <person name="Golan J."/>
            <person name="Dolatabadi S."/>
            <person name="Mondo S."/>
            <person name="Robb S."/>
            <person name="Idnurm A."/>
            <person name="Muszewska A."/>
            <person name="Steczkiewicz K."/>
            <person name="Masonjones S."/>
            <person name="Liao H.L."/>
            <person name="Gajdeczka M.T."/>
            <person name="Anike F."/>
            <person name="Vuek A."/>
            <person name="Anishchenko I.M."/>
            <person name="Voigt K."/>
            <person name="de Hoog G.S."/>
            <person name="Smith M.E."/>
            <person name="Heitman J."/>
            <person name="Vilgalys R."/>
            <person name="Stajich J.E."/>
        </authorList>
    </citation>
    <scope>NUCLEOTIDE SEQUENCE [LARGE SCALE GENOMIC DNA]</scope>
    <source>
        <strain evidence="1 2">LSU 92-RS-03</strain>
    </source>
</reference>
<protein>
    <submittedName>
        <fullName evidence="1">WD repeat-containing protein wrap73</fullName>
    </submittedName>
</protein>
<evidence type="ECO:0000313" key="1">
    <source>
        <dbReference type="EMBL" id="RCH79368.1"/>
    </source>
</evidence>
<sequence>MKLVYSNLYKHSQYQSKISPNNYYVANAVDDRLVIRRQDRHLQVLQVHETRSPIDYIQWAPNSEHILTVNYQKSRVYIRSLTDPKWQGSIVERRFPIVRVRWSPDSKSIEFSPDGNYVAIVELIEGKEYISIYHANSFILLQRFEVDTADLENLVWSFDSMFIAVWDNCIY</sequence>
<comment type="caution">
    <text evidence="1">The sequence shown here is derived from an EMBL/GenBank/DDBJ whole genome shotgun (WGS) entry which is preliminary data.</text>
</comment>